<comment type="caution">
    <text evidence="4">The sequence shown here is derived from an EMBL/GenBank/DDBJ whole genome shotgun (WGS) entry which is preliminary data.</text>
</comment>
<dbReference type="SUPFAM" id="SSF52540">
    <property type="entry name" value="P-loop containing nucleoside triphosphate hydrolases"/>
    <property type="match status" value="1"/>
</dbReference>
<dbReference type="InterPro" id="IPR009000">
    <property type="entry name" value="Transl_B-barrel_sf"/>
</dbReference>
<feature type="domain" description="Tr-type G" evidence="3">
    <location>
        <begin position="19"/>
        <end position="243"/>
    </location>
</feature>
<dbReference type="SUPFAM" id="SSF54211">
    <property type="entry name" value="Ribosomal protein S5 domain 2-like"/>
    <property type="match status" value="1"/>
</dbReference>
<dbReference type="SUPFAM" id="SSF50447">
    <property type="entry name" value="Translation proteins"/>
    <property type="match status" value="1"/>
</dbReference>
<gene>
    <name evidence="4" type="ORF">ABEB36_010912</name>
</gene>
<keyword evidence="2" id="KW-0342">GTP-binding</keyword>
<dbReference type="InterPro" id="IPR035647">
    <property type="entry name" value="EFG_III/V"/>
</dbReference>
<dbReference type="GO" id="GO:0005525">
    <property type="term" value="F:GTP binding"/>
    <property type="evidence" value="ECO:0007669"/>
    <property type="project" value="UniProtKB-KW"/>
</dbReference>
<dbReference type="EMBL" id="JBDJPC010000008">
    <property type="protein sequence ID" value="KAL1492695.1"/>
    <property type="molecule type" value="Genomic_DNA"/>
</dbReference>
<evidence type="ECO:0000256" key="1">
    <source>
        <dbReference type="ARBA" id="ARBA00022741"/>
    </source>
</evidence>
<dbReference type="PROSITE" id="PS51722">
    <property type="entry name" value="G_TR_2"/>
    <property type="match status" value="1"/>
</dbReference>
<dbReference type="InterPro" id="IPR027417">
    <property type="entry name" value="P-loop_NTPase"/>
</dbReference>
<dbReference type="Gene3D" id="3.40.50.300">
    <property type="entry name" value="P-loop containing nucleotide triphosphate hydrolases"/>
    <property type="match status" value="1"/>
</dbReference>
<dbReference type="InterPro" id="IPR005225">
    <property type="entry name" value="Small_GTP-bd"/>
</dbReference>
<dbReference type="PANTHER" id="PTHR42908">
    <property type="entry name" value="TRANSLATION ELONGATION FACTOR-RELATED"/>
    <property type="match status" value="1"/>
</dbReference>
<dbReference type="Gene3D" id="3.30.70.240">
    <property type="match status" value="1"/>
</dbReference>
<keyword evidence="1" id="KW-0547">Nucleotide-binding</keyword>
<evidence type="ECO:0000256" key="2">
    <source>
        <dbReference type="ARBA" id="ARBA00023134"/>
    </source>
</evidence>
<accession>A0ABD1EDQ8</accession>
<dbReference type="InterPro" id="IPR000640">
    <property type="entry name" value="EFG_V-like"/>
</dbReference>
<dbReference type="FunFam" id="3.30.70.870:FF:000002">
    <property type="entry name" value="Translation elongation factor 2"/>
    <property type="match status" value="1"/>
</dbReference>
<dbReference type="Pfam" id="PF25118">
    <property type="entry name" value="EFL1"/>
    <property type="match status" value="1"/>
</dbReference>
<dbReference type="Pfam" id="PF00679">
    <property type="entry name" value="EFG_C"/>
    <property type="match status" value="1"/>
</dbReference>
<name>A0ABD1EDQ8_HYPHA</name>
<organism evidence="4 5">
    <name type="scientific">Hypothenemus hampei</name>
    <name type="common">Coffee berry borer</name>
    <dbReference type="NCBI Taxonomy" id="57062"/>
    <lineage>
        <taxon>Eukaryota</taxon>
        <taxon>Metazoa</taxon>
        <taxon>Ecdysozoa</taxon>
        <taxon>Arthropoda</taxon>
        <taxon>Hexapoda</taxon>
        <taxon>Insecta</taxon>
        <taxon>Pterygota</taxon>
        <taxon>Neoptera</taxon>
        <taxon>Endopterygota</taxon>
        <taxon>Coleoptera</taxon>
        <taxon>Polyphaga</taxon>
        <taxon>Cucujiformia</taxon>
        <taxon>Curculionidae</taxon>
        <taxon>Scolytinae</taxon>
        <taxon>Hypothenemus</taxon>
    </lineage>
</organism>
<evidence type="ECO:0000313" key="4">
    <source>
        <dbReference type="EMBL" id="KAL1492695.1"/>
    </source>
</evidence>
<keyword evidence="5" id="KW-1185">Reference proteome</keyword>
<dbReference type="NCBIfam" id="TIGR00231">
    <property type="entry name" value="small_GTP"/>
    <property type="match status" value="1"/>
</dbReference>
<reference evidence="4 5" key="1">
    <citation type="submission" date="2024-05" db="EMBL/GenBank/DDBJ databases">
        <title>Genetic variation in Jamaican populations of the coffee berry borer (Hypothenemus hampei).</title>
        <authorList>
            <person name="Errbii M."/>
            <person name="Myrie A."/>
        </authorList>
    </citation>
    <scope>NUCLEOTIDE SEQUENCE [LARGE SCALE GENOMIC DNA]</scope>
    <source>
        <strain evidence="4">JA-Hopewell-2020-01-JO</strain>
        <tissue evidence="4">Whole body</tissue>
    </source>
</reference>
<dbReference type="PANTHER" id="PTHR42908:SF3">
    <property type="entry name" value="ELONGATION FACTOR-LIKE GTPASE 1"/>
    <property type="match status" value="1"/>
</dbReference>
<proteinExistence type="predicted"/>
<dbReference type="SUPFAM" id="SSF54980">
    <property type="entry name" value="EF-G C-terminal domain-like"/>
    <property type="match status" value="2"/>
</dbReference>
<dbReference type="Gene3D" id="3.30.70.870">
    <property type="entry name" value="Elongation Factor G (Translational Gtpase), domain 3"/>
    <property type="match status" value="1"/>
</dbReference>
<dbReference type="AlphaFoldDB" id="A0ABD1EDQ8"/>
<dbReference type="InterPro" id="IPR056752">
    <property type="entry name" value="EFL1"/>
</dbReference>
<dbReference type="Pfam" id="PF00009">
    <property type="entry name" value="GTP_EFTU"/>
    <property type="match status" value="1"/>
</dbReference>
<dbReference type="InterPro" id="IPR000795">
    <property type="entry name" value="T_Tr_GTP-bd_dom"/>
</dbReference>
<dbReference type="InterPro" id="IPR014721">
    <property type="entry name" value="Ribsml_uS5_D2-typ_fold_subgr"/>
</dbReference>
<dbReference type="Gene3D" id="3.30.230.10">
    <property type="match status" value="1"/>
</dbReference>
<dbReference type="InterPro" id="IPR020568">
    <property type="entry name" value="Ribosomal_Su5_D2-typ_SF"/>
</dbReference>
<sequence>MVKFRGRLPDIKNSMYNQYTIRNVCILAHIDHGKTTVADQLLSTNRYLSKRMVGVLRIMDDRQDEQLRGITMKSSAATVLNTMTDVTINRMAYMLLTIVDTPGHIDFSAEVGSAVRICDGALILVDAAEGVGPQTKEAIKVAFTEQVKMILVINKIDRLVLDLKLSLEGMFQRINKIIETCNAFIAELYQYSDSGCTKLEETGLLFLPPTGNVIFASALHGWSFTTKLIADKMFSNVEGEIDEEALNEKIWNFDLWLDSKKNIKTGAINKGKSNLFIQLCLQPVYHVYHTLGIKLDKDKAQSIIDKLGIEKIPGITLNSNETINQIKAIMAAWQPFDLTVLLQIQCIFPCPVNITQQKIDYLLNAHRYIEDPYLNRCISNITTGFQKHFVIQPIICYVAKTFCVNIKNLTYTMQLQRRFQPRIYPRKTTTITKRTTTPQDTPVDSDNSLDKKIKEIADEIVVMALTKIYIGKLFVGKELYVLQQGYVPNQHELMTNCDDFVASNPYIHKVVIKELFIFVGKHLHSVDQVPAGNICAIKITDEKMVKGVTLSSILEMVPLIEHPSLPPVVKYAIEPVNPRELSILRHGLKLLTLSDPCVQVKTQENGEMVMLTAGDLHQEKCIEDLTRHFAKIELKVSDPIVSLRETVKNTIEEPFQYASVKTPYMDLSVTVVSLPKEIAKVIQDNYDLFETVEEIEKCSIFDIIRMFQNPPERREVQIKTFTNETINRAVKKLLKDLADASSMCGSNWTLLINRIWSVSKTRDSPNLLLNNCSDLSLSIFMETDFWDKRSIMARYISTAYQTFLKAGPICEEPISHCAFIINSFNLLKDLEAGDINAQVIAFEDIAVRNAFKEAFQKRDQRIMDPVYNTNIRLSMAVVGDVYDTVGKYEGNVIEAIGMDENEENFLVKAEIPVRNSSAFTRSLLAVCSGRAVPTMTFGQYKMIDGNPFVEPNEEDFESHFQFVKEHELALRAVAIRKEVRRRKGLPVDDEVVTHAEKQRTLKKK</sequence>
<evidence type="ECO:0000313" key="5">
    <source>
        <dbReference type="Proteomes" id="UP001566132"/>
    </source>
</evidence>
<dbReference type="Proteomes" id="UP001566132">
    <property type="component" value="Unassembled WGS sequence"/>
</dbReference>
<evidence type="ECO:0000259" key="3">
    <source>
        <dbReference type="PROSITE" id="PS51722"/>
    </source>
</evidence>
<dbReference type="CDD" id="cd01514">
    <property type="entry name" value="Elongation_Factor_C"/>
    <property type="match status" value="1"/>
</dbReference>
<dbReference type="PRINTS" id="PR00315">
    <property type="entry name" value="ELONGATNFCT"/>
</dbReference>
<protein>
    <recommendedName>
        <fullName evidence="3">Tr-type G domain-containing protein</fullName>
    </recommendedName>
</protein>
<dbReference type="Gene3D" id="2.40.30.10">
    <property type="entry name" value="Translation factors"/>
    <property type="match status" value="1"/>
</dbReference>
<dbReference type="SMART" id="SM00838">
    <property type="entry name" value="EFG_C"/>
    <property type="match status" value="1"/>
</dbReference>